<feature type="compositionally biased region" description="Acidic residues" evidence="8">
    <location>
        <begin position="471"/>
        <end position="480"/>
    </location>
</feature>
<feature type="compositionally biased region" description="Basic and acidic residues" evidence="8">
    <location>
        <begin position="485"/>
        <end position="502"/>
    </location>
</feature>
<dbReference type="Pfam" id="PF01594">
    <property type="entry name" value="AI-2E_transport"/>
    <property type="match status" value="1"/>
</dbReference>
<dbReference type="PANTHER" id="PTHR21716:SF53">
    <property type="entry name" value="PERMEASE PERM-RELATED"/>
    <property type="match status" value="1"/>
</dbReference>
<feature type="transmembrane region" description="Helical" evidence="9">
    <location>
        <begin position="49"/>
        <end position="67"/>
    </location>
</feature>
<keyword evidence="7 9" id="KW-0472">Membrane</keyword>
<evidence type="ECO:0000256" key="3">
    <source>
        <dbReference type="ARBA" id="ARBA00022448"/>
    </source>
</evidence>
<proteinExistence type="inferred from homology"/>
<dbReference type="EMBL" id="JAVIIP010000014">
    <property type="protein sequence ID" value="MDX8540581.1"/>
    <property type="molecule type" value="Genomic_DNA"/>
</dbReference>
<feature type="transmembrane region" description="Helical" evidence="9">
    <location>
        <begin position="183"/>
        <end position="206"/>
    </location>
</feature>
<dbReference type="InterPro" id="IPR002549">
    <property type="entry name" value="AI-2E-like"/>
</dbReference>
<evidence type="ECO:0000256" key="7">
    <source>
        <dbReference type="ARBA" id="ARBA00023136"/>
    </source>
</evidence>
<feature type="transmembrane region" description="Helical" evidence="9">
    <location>
        <begin position="79"/>
        <end position="99"/>
    </location>
</feature>
<comment type="subcellular location">
    <subcellularLocation>
        <location evidence="1">Cell membrane</location>
        <topology evidence="1">Multi-pass membrane protein</topology>
    </subcellularLocation>
</comment>
<keyword evidence="5 9" id="KW-0812">Transmembrane</keyword>
<evidence type="ECO:0000256" key="1">
    <source>
        <dbReference type="ARBA" id="ARBA00004651"/>
    </source>
</evidence>
<evidence type="ECO:0000313" key="10">
    <source>
        <dbReference type="EMBL" id="MDX8540581.1"/>
    </source>
</evidence>
<feature type="transmembrane region" description="Helical" evidence="9">
    <location>
        <begin position="246"/>
        <end position="274"/>
    </location>
</feature>
<dbReference type="Proteomes" id="UP001276564">
    <property type="component" value="Unassembled WGS sequence"/>
</dbReference>
<dbReference type="PANTHER" id="PTHR21716">
    <property type="entry name" value="TRANSMEMBRANE PROTEIN"/>
    <property type="match status" value="1"/>
</dbReference>
<evidence type="ECO:0000256" key="5">
    <source>
        <dbReference type="ARBA" id="ARBA00022692"/>
    </source>
</evidence>
<protein>
    <submittedName>
        <fullName evidence="10">AI-2E family transporter</fullName>
    </submittedName>
</protein>
<evidence type="ECO:0000313" key="11">
    <source>
        <dbReference type="Proteomes" id="UP001276564"/>
    </source>
</evidence>
<sequence length="674" mass="72796">MNRQNGTRPSGSGLVGLLAASRAHPRTALPTVATVVTTVAALYFGREVFLPIAVALLLTFALAPLVSALKRVGIPRLPAVIASVLGAFAALAMFSFVVATQVSDLAQNIPVYQINILTKIRALKETGLGGGIIARLSGVIERVGQEIERQEPQLPSATETPKRDPIPVEIVAHEKPLEVLQNLVAPLLSPLASAGLVIVVVIFMLMEREDLRDRFIRLVGYGDLHRTTQALQDAGKRVGQYLLMQLVVNIVYAVPITIGLWVLGIPNALLWGMLALALRFVPYIGPIIGALLPLFLALAVAPGWALLLWTAALFIVMELITGNVIEPWLYGSRTGLSPLAIIVAAIFWTWLWGPLGLVLSTPLTVCLVVLGRHVPQFEFLDVLFGNEPVLEPHARLYQRLLAGDPDEATDHAEEFLEDKYLFEFYDKVAIPALLLGEHDRMRGVLDDEQRRLLAGSAETLVANLDDSAQQEAEEEEDEPEAAVSGDDKAGERKASERKPGEDKEVDEAEEVNLPDGTGIAVLCAGGRGELDDAAAAMLAQVLEVQGAEATKAGFADLEPGGVRRLELDALDAVVIGFLDRDSVKHARFLVRRLKRRRPKLRVGIVFWSETGNGDRQAASAEARDLNADFVAYGMVDAVNGTLSGEPPVALKLAAKRRPPRRQPARKKAAAAVAG</sequence>
<feature type="region of interest" description="Disordered" evidence="8">
    <location>
        <begin position="466"/>
        <end position="511"/>
    </location>
</feature>
<feature type="transmembrane region" description="Helical" evidence="9">
    <location>
        <begin position="337"/>
        <end position="370"/>
    </location>
</feature>
<feature type="region of interest" description="Disordered" evidence="8">
    <location>
        <begin position="653"/>
        <end position="674"/>
    </location>
</feature>
<comment type="caution">
    <text evidence="10">The sequence shown here is derived from an EMBL/GenBank/DDBJ whole genome shotgun (WGS) entry which is preliminary data.</text>
</comment>
<accession>A0ABU5ATN3</accession>
<evidence type="ECO:0000256" key="8">
    <source>
        <dbReference type="SAM" id="MobiDB-lite"/>
    </source>
</evidence>
<keyword evidence="6 9" id="KW-1133">Transmembrane helix</keyword>
<reference evidence="10 11" key="1">
    <citation type="submission" date="2023-08" db="EMBL/GenBank/DDBJ databases">
        <title>Implementing the SeqCode for naming new Mesorhizobium species isolated from Vachellia karroo root nodules.</title>
        <authorList>
            <person name="Van Lill M."/>
        </authorList>
    </citation>
    <scope>NUCLEOTIDE SEQUENCE [LARGE SCALE GENOMIC DNA]</scope>
    <source>
        <strain evidence="10 11">VK4B</strain>
    </source>
</reference>
<dbReference type="RefSeq" id="WP_246688716.1">
    <property type="nucleotide sequence ID" value="NZ_JAVIIP010000014.1"/>
</dbReference>
<keyword evidence="3" id="KW-0813">Transport</keyword>
<gene>
    <name evidence="10" type="ORF">RFM23_23435</name>
</gene>
<keyword evidence="11" id="KW-1185">Reference proteome</keyword>
<keyword evidence="4" id="KW-1003">Cell membrane</keyword>
<feature type="compositionally biased region" description="Basic residues" evidence="8">
    <location>
        <begin position="653"/>
        <end position="668"/>
    </location>
</feature>
<evidence type="ECO:0000256" key="2">
    <source>
        <dbReference type="ARBA" id="ARBA00009773"/>
    </source>
</evidence>
<evidence type="ECO:0000256" key="9">
    <source>
        <dbReference type="SAM" id="Phobius"/>
    </source>
</evidence>
<evidence type="ECO:0000256" key="6">
    <source>
        <dbReference type="ARBA" id="ARBA00022989"/>
    </source>
</evidence>
<evidence type="ECO:0000256" key="4">
    <source>
        <dbReference type="ARBA" id="ARBA00022475"/>
    </source>
</evidence>
<comment type="similarity">
    <text evidence="2">Belongs to the autoinducer-2 exporter (AI-2E) (TC 2.A.86) family.</text>
</comment>
<name>A0ABU5ATN3_9HYPH</name>
<organism evidence="10 11">
    <name type="scientific">Mesorhizobium abyssinicae</name>
    <dbReference type="NCBI Taxonomy" id="1209958"/>
    <lineage>
        <taxon>Bacteria</taxon>
        <taxon>Pseudomonadati</taxon>
        <taxon>Pseudomonadota</taxon>
        <taxon>Alphaproteobacteria</taxon>
        <taxon>Hyphomicrobiales</taxon>
        <taxon>Phyllobacteriaceae</taxon>
        <taxon>Mesorhizobium</taxon>
    </lineage>
</organism>